<dbReference type="InterPro" id="IPR035919">
    <property type="entry name" value="EAL_sf"/>
</dbReference>
<dbReference type="RefSeq" id="WP_176764237.1">
    <property type="nucleotide sequence ID" value="NZ_FNAG01000014.1"/>
</dbReference>
<dbReference type="InterPro" id="IPR000595">
    <property type="entry name" value="cNMP-bd_dom"/>
</dbReference>
<dbReference type="SMART" id="SM00052">
    <property type="entry name" value="EAL"/>
    <property type="match status" value="1"/>
</dbReference>
<dbReference type="PANTHER" id="PTHR33121:SF70">
    <property type="entry name" value="SIGNALING PROTEIN YKOW"/>
    <property type="match status" value="1"/>
</dbReference>
<dbReference type="GO" id="GO:0005737">
    <property type="term" value="C:cytoplasm"/>
    <property type="evidence" value="ECO:0007669"/>
    <property type="project" value="UniProtKB-SubCell"/>
</dbReference>
<dbReference type="InterPro" id="IPR018490">
    <property type="entry name" value="cNMP-bd_dom_sf"/>
</dbReference>
<dbReference type="Proteomes" id="UP000199603">
    <property type="component" value="Unassembled WGS sequence"/>
</dbReference>
<gene>
    <name evidence="4" type="ORF">SAMN04488509_11431</name>
</gene>
<dbReference type="InterPro" id="IPR001633">
    <property type="entry name" value="EAL_dom"/>
</dbReference>
<dbReference type="PROSITE" id="PS50042">
    <property type="entry name" value="CNMP_BINDING_3"/>
    <property type="match status" value="1"/>
</dbReference>
<evidence type="ECO:0000259" key="2">
    <source>
        <dbReference type="PROSITE" id="PS50042"/>
    </source>
</evidence>
<dbReference type="Gene3D" id="3.20.20.450">
    <property type="entry name" value="EAL domain"/>
    <property type="match status" value="1"/>
</dbReference>
<dbReference type="InterPro" id="IPR014710">
    <property type="entry name" value="RmlC-like_jellyroll"/>
</dbReference>
<sequence length="385" mass="42242">MAQHRLELKTGEVLFREGEPPDCAYLVETGVLAITTGPDQHRLAEVRAGELLGEMAVIDRSPRTATATALETCVLVPITPEQIAERLLNTDPVVRALLEGQLRRYRATLASLQGHEQADIEGTSEPADGIGKIRLEAELREALSSGGLDVRFQPLLEIPRGEIAGYEALVRWNHGQRGQISPAEFIALAEETSLIVPVGEFVLEASLDALCLLGETRGRPPFVAINVSARQLVEDALLPQLLERVADRGLQPSQIKIEITESRQLDYSRVAAMMQQAREAGVRVALDDFGTGYSNLQHMHLLSFDTLKVDQAFARSMLDNPRARKIVESIVSMAHGLGADVVVEGVETEGQLAVLRELGCRYAQGWLIGRPLSLEELLAQHLRQH</sequence>
<proteinExistence type="predicted"/>
<evidence type="ECO:0000313" key="5">
    <source>
        <dbReference type="Proteomes" id="UP000199603"/>
    </source>
</evidence>
<dbReference type="PROSITE" id="PS00889">
    <property type="entry name" value="CNMP_BINDING_2"/>
    <property type="match status" value="1"/>
</dbReference>
<keyword evidence="5" id="KW-1185">Reference proteome</keyword>
<accession>A0A1G6ZIV8</accession>
<dbReference type="CDD" id="cd00038">
    <property type="entry name" value="CAP_ED"/>
    <property type="match status" value="1"/>
</dbReference>
<dbReference type="Gene3D" id="2.60.120.10">
    <property type="entry name" value="Jelly Rolls"/>
    <property type="match status" value="1"/>
</dbReference>
<dbReference type="GO" id="GO:0071111">
    <property type="term" value="F:cyclic-guanylate-specific phosphodiesterase activity"/>
    <property type="evidence" value="ECO:0007669"/>
    <property type="project" value="InterPro"/>
</dbReference>
<dbReference type="Pfam" id="PF00563">
    <property type="entry name" value="EAL"/>
    <property type="match status" value="1"/>
</dbReference>
<protein>
    <submittedName>
        <fullName evidence="4">EAL domain, c-di-GMP-specific phosphodiesterase class I (Or its enzymatically inactive variant)</fullName>
    </submittedName>
</protein>
<evidence type="ECO:0000259" key="3">
    <source>
        <dbReference type="PROSITE" id="PS50883"/>
    </source>
</evidence>
<dbReference type="Pfam" id="PF00027">
    <property type="entry name" value="cNMP_binding"/>
    <property type="match status" value="1"/>
</dbReference>
<comment type="subcellular location">
    <subcellularLocation>
        <location evidence="1">Cytoplasm</location>
    </subcellularLocation>
</comment>
<dbReference type="STRING" id="265719.SAMN04488509_11431"/>
<feature type="domain" description="Cyclic nucleotide-binding" evidence="2">
    <location>
        <begin position="1"/>
        <end position="104"/>
    </location>
</feature>
<evidence type="ECO:0000256" key="1">
    <source>
        <dbReference type="ARBA" id="ARBA00004496"/>
    </source>
</evidence>
<dbReference type="PANTHER" id="PTHR33121">
    <property type="entry name" value="CYCLIC DI-GMP PHOSPHODIESTERASE PDEF"/>
    <property type="match status" value="1"/>
</dbReference>
<dbReference type="PROSITE" id="PS50883">
    <property type="entry name" value="EAL"/>
    <property type="match status" value="1"/>
</dbReference>
<evidence type="ECO:0000313" key="4">
    <source>
        <dbReference type="EMBL" id="SDE02548.1"/>
    </source>
</evidence>
<organism evidence="4 5">
    <name type="scientific">Aquimonas voraii</name>
    <dbReference type="NCBI Taxonomy" id="265719"/>
    <lineage>
        <taxon>Bacteria</taxon>
        <taxon>Pseudomonadati</taxon>
        <taxon>Pseudomonadota</taxon>
        <taxon>Gammaproteobacteria</taxon>
        <taxon>Lysobacterales</taxon>
        <taxon>Lysobacteraceae</taxon>
        <taxon>Aquimonas</taxon>
    </lineage>
</organism>
<name>A0A1G6ZIV8_9GAMM</name>
<feature type="domain" description="EAL" evidence="3">
    <location>
        <begin position="132"/>
        <end position="385"/>
    </location>
</feature>
<dbReference type="SMART" id="SM00100">
    <property type="entry name" value="cNMP"/>
    <property type="match status" value="1"/>
</dbReference>
<dbReference type="SUPFAM" id="SSF141868">
    <property type="entry name" value="EAL domain-like"/>
    <property type="match status" value="1"/>
</dbReference>
<dbReference type="InterPro" id="IPR050706">
    <property type="entry name" value="Cyclic-di-GMP_PDE-like"/>
</dbReference>
<dbReference type="InterPro" id="IPR018488">
    <property type="entry name" value="cNMP-bd_CS"/>
</dbReference>
<dbReference type="EMBL" id="FNAG01000014">
    <property type="protein sequence ID" value="SDE02548.1"/>
    <property type="molecule type" value="Genomic_DNA"/>
</dbReference>
<dbReference type="SUPFAM" id="SSF51206">
    <property type="entry name" value="cAMP-binding domain-like"/>
    <property type="match status" value="1"/>
</dbReference>
<reference evidence="4 5" key="1">
    <citation type="submission" date="2016-10" db="EMBL/GenBank/DDBJ databases">
        <authorList>
            <person name="de Groot N.N."/>
        </authorList>
    </citation>
    <scope>NUCLEOTIDE SEQUENCE [LARGE SCALE GENOMIC DNA]</scope>
    <source>
        <strain evidence="4 5">DSM 16957</strain>
    </source>
</reference>
<dbReference type="AlphaFoldDB" id="A0A1G6ZIV8"/>
<dbReference type="CDD" id="cd01948">
    <property type="entry name" value="EAL"/>
    <property type="match status" value="1"/>
</dbReference>